<dbReference type="EMBL" id="JBEDNZ010000002">
    <property type="protein sequence ID" value="KAL0851653.1"/>
    <property type="molecule type" value="Genomic_DNA"/>
</dbReference>
<dbReference type="PANTHER" id="PTHR14659:SF1">
    <property type="entry name" value="ALPHA- AND GAMMA-ADAPTIN-BINDING PROTEIN P34"/>
    <property type="match status" value="1"/>
</dbReference>
<proteinExistence type="predicted"/>
<sequence>MADFKPECLPILVISARDQNSAKAIISEILENNDSKGNSGENNEDCVWRIVNKYYTADVRLHALLDGQELDTQIGGSVEAHLIYMSEDECTSGEAADVMRRRVRSVPAAHVRVVAADAAEAPALAGACAAARLELVPLREAPADGDERDECGLVRVRAAFHAHMWPGLVRRGCDDSFESNRDVPSDSSDDEWSEWCSGPRAAGSEQAFAAALATLPGAAAAARLAAGSREERLARAEDLVAAFCRALGTPLD</sequence>
<dbReference type="Proteomes" id="UP001549921">
    <property type="component" value="Unassembled WGS sequence"/>
</dbReference>
<reference evidence="1 2" key="1">
    <citation type="submission" date="2024-06" db="EMBL/GenBank/DDBJ databases">
        <title>A chromosome-level genome assembly of beet webworm, Loxostege sticticalis.</title>
        <authorList>
            <person name="Zhang Y."/>
        </authorList>
    </citation>
    <scope>NUCLEOTIDE SEQUENCE [LARGE SCALE GENOMIC DNA]</scope>
    <source>
        <strain evidence="1">AQ028</strain>
        <tissue evidence="1">Male pupae</tissue>
    </source>
</reference>
<gene>
    <name evidence="1" type="ORF">ABMA28_007425</name>
</gene>
<organism evidence="1 2">
    <name type="scientific">Loxostege sticticalis</name>
    <name type="common">Beet webworm moth</name>
    <dbReference type="NCBI Taxonomy" id="481309"/>
    <lineage>
        <taxon>Eukaryota</taxon>
        <taxon>Metazoa</taxon>
        <taxon>Ecdysozoa</taxon>
        <taxon>Arthropoda</taxon>
        <taxon>Hexapoda</taxon>
        <taxon>Insecta</taxon>
        <taxon>Pterygota</taxon>
        <taxon>Neoptera</taxon>
        <taxon>Endopterygota</taxon>
        <taxon>Lepidoptera</taxon>
        <taxon>Glossata</taxon>
        <taxon>Ditrysia</taxon>
        <taxon>Pyraloidea</taxon>
        <taxon>Crambidae</taxon>
        <taxon>Pyraustinae</taxon>
        <taxon>Loxostege</taxon>
    </lineage>
</organism>
<dbReference type="PANTHER" id="PTHR14659">
    <property type="entry name" value="ALPHA- AND GAMMA-ADAPTIN-BINDING PROTEIN P34"/>
    <property type="match status" value="1"/>
</dbReference>
<evidence type="ECO:0000313" key="2">
    <source>
        <dbReference type="Proteomes" id="UP001549921"/>
    </source>
</evidence>
<dbReference type="InterPro" id="IPR019341">
    <property type="entry name" value="Alpha/Gamma-adaptin-bd_p34"/>
</dbReference>
<comment type="caution">
    <text evidence="1">The sequence shown here is derived from an EMBL/GenBank/DDBJ whole genome shotgun (WGS) entry which is preliminary data.</text>
</comment>
<dbReference type="AlphaFoldDB" id="A0ABD0TQM4"/>
<name>A0ABD0TQM4_LOXSC</name>
<protein>
    <recommendedName>
        <fullName evidence="3">Alpha-and gamma-adaptin-binding protein p34</fullName>
    </recommendedName>
</protein>
<evidence type="ECO:0000313" key="1">
    <source>
        <dbReference type="EMBL" id="KAL0851653.1"/>
    </source>
</evidence>
<evidence type="ECO:0008006" key="3">
    <source>
        <dbReference type="Google" id="ProtNLM"/>
    </source>
</evidence>
<accession>A0ABD0TQM4</accession>